<dbReference type="KEGG" id="bacg:D2962_03975"/>
<dbReference type="PANTHER" id="PTHR42895:SF1">
    <property type="entry name" value="IRON-SULFUR CLUSTER PROTEIN"/>
    <property type="match status" value="1"/>
</dbReference>
<name>A0A3G2R310_9FIRM</name>
<dbReference type="Proteomes" id="UP000280960">
    <property type="component" value="Chromosome"/>
</dbReference>
<dbReference type="InterPro" id="IPR052911">
    <property type="entry name" value="Corrinoid_activation_enz"/>
</dbReference>
<feature type="domain" description="4Fe-4S ferredoxin-type" evidence="2">
    <location>
        <begin position="5"/>
        <end position="34"/>
    </location>
</feature>
<feature type="domain" description="4Fe-4S ferredoxin-type" evidence="2">
    <location>
        <begin position="35"/>
        <end position="64"/>
    </location>
</feature>
<dbReference type="Pfam" id="PF12837">
    <property type="entry name" value="Fer4_6"/>
    <property type="match status" value="1"/>
</dbReference>
<protein>
    <submittedName>
        <fullName evidence="3">4Fe-4S ferredoxin</fullName>
    </submittedName>
</protein>
<dbReference type="RefSeq" id="WP_122014207.1">
    <property type="nucleotide sequence ID" value="NZ_CP033169.1"/>
</dbReference>
<sequence>MAIRKIVRFDEEKCNGCGLCVPACAEGAIKIIDGKARLISDKYCDGLGACLGECPQGAITIIEREADEFDEEAVKQHLGVKDGQNHSPDYDMHGFFCPGSRMMDLRRETIGSSCPGSRSMDLRKGTDSSNDSAAIVPKNEGQDADMVEAKAGDVQINIRSQLGQWPVQLMLVPVEAPYFDRVDLLITADCVAVAYPNYHLGLLKGKAVVMGCPKLDDGNYYIEKLAEIIKNNDIKSITVAHMEVPCCYGMVQIAREALARSGKNVPLKTVEISIEGNII</sequence>
<reference evidence="3 4" key="1">
    <citation type="submission" date="2018-10" db="EMBL/GenBank/DDBJ databases">
        <authorList>
            <person name="Zhang X."/>
        </authorList>
    </citation>
    <scope>NUCLEOTIDE SEQUENCE [LARGE SCALE GENOMIC DNA]</scope>
    <source>
        <strain evidence="3 4">SK-G1</strain>
    </source>
</reference>
<feature type="region of interest" description="Disordered" evidence="1">
    <location>
        <begin position="111"/>
        <end position="136"/>
    </location>
</feature>
<gene>
    <name evidence="3" type="ORF">D2962_03975</name>
</gene>
<dbReference type="PANTHER" id="PTHR42895">
    <property type="entry name" value="IRON-SULFUR CLUSTER-BINDING PROTEIN-RELATED"/>
    <property type="match status" value="1"/>
</dbReference>
<dbReference type="Gene3D" id="3.30.70.20">
    <property type="match status" value="1"/>
</dbReference>
<accession>A0A3G2R310</accession>
<dbReference type="PROSITE" id="PS51379">
    <property type="entry name" value="4FE4S_FER_2"/>
    <property type="match status" value="2"/>
</dbReference>
<dbReference type="AlphaFoldDB" id="A0A3G2R310"/>
<dbReference type="SUPFAM" id="SSF54862">
    <property type="entry name" value="4Fe-4S ferredoxins"/>
    <property type="match status" value="1"/>
</dbReference>
<dbReference type="InterPro" id="IPR017896">
    <property type="entry name" value="4Fe4S_Fe-S-bd"/>
</dbReference>
<organism evidence="3 4">
    <name type="scientific">Biomaibacter acetigenes</name>
    <dbReference type="NCBI Taxonomy" id="2316383"/>
    <lineage>
        <taxon>Bacteria</taxon>
        <taxon>Bacillati</taxon>
        <taxon>Bacillota</taxon>
        <taxon>Clostridia</taxon>
        <taxon>Thermosediminibacterales</taxon>
        <taxon>Tepidanaerobacteraceae</taxon>
        <taxon>Biomaibacter</taxon>
    </lineage>
</organism>
<keyword evidence="4" id="KW-1185">Reference proteome</keyword>
<evidence type="ECO:0000259" key="2">
    <source>
        <dbReference type="PROSITE" id="PS51379"/>
    </source>
</evidence>
<evidence type="ECO:0000313" key="3">
    <source>
        <dbReference type="EMBL" id="AYO29874.1"/>
    </source>
</evidence>
<proteinExistence type="predicted"/>
<dbReference type="EMBL" id="CP033169">
    <property type="protein sequence ID" value="AYO29874.1"/>
    <property type="molecule type" value="Genomic_DNA"/>
</dbReference>
<evidence type="ECO:0000313" key="4">
    <source>
        <dbReference type="Proteomes" id="UP000280960"/>
    </source>
</evidence>
<evidence type="ECO:0000256" key="1">
    <source>
        <dbReference type="SAM" id="MobiDB-lite"/>
    </source>
</evidence>